<evidence type="ECO:0000256" key="1">
    <source>
        <dbReference type="PROSITE-ProRule" id="PRU00339"/>
    </source>
</evidence>
<sequence>MGVLDFLIFVQIITSNTFFESPTAKFPSENIYWEAGLTTSFALKTYKEIEKHPSDLDLFGYASFFQKYLFALKIYTLREIAADFSYSIFPEKEKFPALAIGIRNLSYKRYINPAGGEPPEGGFRDENYAGKFRRNPEVLSLYVVTTKAISDKFEINLGIGRGEFVGYGPRSKYLNIDYYLNSYNELTFGLFGGIKINILPYLSFISEIDGRDLNIGLKILKEAFSLSLAFTKLEGFMFVKEEEHPFYRFTSSLTINSNIVPAKLLPVYVTFNVYDREINEPLKNATIKFLETNLAPLTTDEKGFASCELMPGIYMAQIEMPEYKTLKIKLNVKKERRTLNVKVPLSLRITRKEQALNFLKSARENFQKGDLYKAKKDYEEANRIFPLYPGLSDEYSRFLNIYQERLNSARSSAIEYESKGQLQEAIKAWQEVLNIDPENKEADLKIKTLAEEIARKKVVTEKPPEKKVEKKVPPKEEKPKYTKEDIEKTLKEAISQYEKKNYEKAKELFQKVLSMDPDNAKAKEYLEKTERRLKLLKK</sequence>
<feature type="region of interest" description="Disordered" evidence="2">
    <location>
        <begin position="460"/>
        <end position="483"/>
    </location>
</feature>
<name>A0A7V4E285_UNCW3</name>
<dbReference type="SUPFAM" id="SSF49464">
    <property type="entry name" value="Carboxypeptidase regulatory domain-like"/>
    <property type="match status" value="1"/>
</dbReference>
<dbReference type="SMART" id="SM00028">
    <property type="entry name" value="TPR"/>
    <property type="match status" value="2"/>
</dbReference>
<dbReference type="AlphaFoldDB" id="A0A7V4E285"/>
<dbReference type="PROSITE" id="PS50005">
    <property type="entry name" value="TPR"/>
    <property type="match status" value="2"/>
</dbReference>
<dbReference type="InterPro" id="IPR011990">
    <property type="entry name" value="TPR-like_helical_dom_sf"/>
</dbReference>
<keyword evidence="1" id="KW-0802">TPR repeat</keyword>
<feature type="repeat" description="TPR" evidence="1">
    <location>
        <begin position="406"/>
        <end position="439"/>
    </location>
</feature>
<dbReference type="Pfam" id="PF13181">
    <property type="entry name" value="TPR_8"/>
    <property type="match status" value="1"/>
</dbReference>
<protein>
    <submittedName>
        <fullName evidence="3">Tetratricopeptide repeat protein</fullName>
    </submittedName>
</protein>
<accession>A0A7V4E285</accession>
<dbReference type="EMBL" id="DTDP01000131">
    <property type="protein sequence ID" value="HGK53956.1"/>
    <property type="molecule type" value="Genomic_DNA"/>
</dbReference>
<evidence type="ECO:0000256" key="2">
    <source>
        <dbReference type="SAM" id="MobiDB-lite"/>
    </source>
</evidence>
<feature type="repeat" description="TPR" evidence="1">
    <location>
        <begin position="486"/>
        <end position="519"/>
    </location>
</feature>
<dbReference type="SUPFAM" id="SSF48452">
    <property type="entry name" value="TPR-like"/>
    <property type="match status" value="1"/>
</dbReference>
<dbReference type="Gene3D" id="2.60.40.1120">
    <property type="entry name" value="Carboxypeptidase-like, regulatory domain"/>
    <property type="match status" value="1"/>
</dbReference>
<dbReference type="InterPro" id="IPR019734">
    <property type="entry name" value="TPR_rpt"/>
</dbReference>
<evidence type="ECO:0000313" key="3">
    <source>
        <dbReference type="EMBL" id="HGK53956.1"/>
    </source>
</evidence>
<proteinExistence type="predicted"/>
<gene>
    <name evidence="3" type="ORF">ENU72_02915</name>
</gene>
<dbReference type="InterPro" id="IPR008969">
    <property type="entry name" value="CarboxyPept-like_regulatory"/>
</dbReference>
<reference evidence="3" key="1">
    <citation type="journal article" date="2020" name="mSystems">
        <title>Genome- and Community-Level Interaction Insights into Carbon Utilization and Element Cycling Functions of Hydrothermarchaeota in Hydrothermal Sediment.</title>
        <authorList>
            <person name="Zhou Z."/>
            <person name="Liu Y."/>
            <person name="Xu W."/>
            <person name="Pan J."/>
            <person name="Luo Z.H."/>
            <person name="Li M."/>
        </authorList>
    </citation>
    <scope>NUCLEOTIDE SEQUENCE [LARGE SCALE GENOMIC DNA]</scope>
    <source>
        <strain evidence="3">SpSt-695</strain>
    </source>
</reference>
<comment type="caution">
    <text evidence="3">The sequence shown here is derived from an EMBL/GenBank/DDBJ whole genome shotgun (WGS) entry which is preliminary data.</text>
</comment>
<dbReference type="Gene3D" id="1.25.40.10">
    <property type="entry name" value="Tetratricopeptide repeat domain"/>
    <property type="match status" value="2"/>
</dbReference>
<organism evidence="3">
    <name type="scientific">candidate division WOR-3 bacterium</name>
    <dbReference type="NCBI Taxonomy" id="2052148"/>
    <lineage>
        <taxon>Bacteria</taxon>
        <taxon>Bacteria division WOR-3</taxon>
    </lineage>
</organism>